<gene>
    <name evidence="2" type="ORF">EDD35_7184</name>
</gene>
<evidence type="ECO:0000256" key="1">
    <source>
        <dbReference type="SAM" id="SignalP"/>
    </source>
</evidence>
<name>A0A3N2H756_9PSEU</name>
<evidence type="ECO:0008006" key="4">
    <source>
        <dbReference type="Google" id="ProtNLM"/>
    </source>
</evidence>
<dbReference type="RefSeq" id="WP_231960896.1">
    <property type="nucleotide sequence ID" value="NZ_RKHY01000001.1"/>
</dbReference>
<dbReference type="EMBL" id="RKHY01000001">
    <property type="protein sequence ID" value="ROS44733.1"/>
    <property type="molecule type" value="Genomic_DNA"/>
</dbReference>
<dbReference type="InterPro" id="IPR029058">
    <property type="entry name" value="AB_hydrolase_fold"/>
</dbReference>
<feature type="chain" id="PRO_5018122870" description="Alpha/beta hydrolase" evidence="1">
    <location>
        <begin position="28"/>
        <end position="439"/>
    </location>
</feature>
<reference evidence="2 3" key="1">
    <citation type="submission" date="2018-11" db="EMBL/GenBank/DDBJ databases">
        <title>Sequencing the genomes of 1000 actinobacteria strains.</title>
        <authorList>
            <person name="Klenk H.-P."/>
        </authorList>
    </citation>
    <scope>NUCLEOTIDE SEQUENCE [LARGE SCALE GENOMIC DNA]</scope>
    <source>
        <strain evidence="2 3">DSM 44348</strain>
    </source>
</reference>
<evidence type="ECO:0000313" key="2">
    <source>
        <dbReference type="EMBL" id="ROS44733.1"/>
    </source>
</evidence>
<feature type="signal peptide" evidence="1">
    <location>
        <begin position="1"/>
        <end position="27"/>
    </location>
</feature>
<dbReference type="GeneID" id="301848421"/>
<sequence>MTLTRRLGVLLLALALAVVLPAAPASAATRLTGTLPNGATWIADVPAGWNGTLVLFSHGFRPGPENPPADAPDAATAQALLDRGYALAGSSYAHAGWALDTAVADQLGTLAAVEERIGAAREVVALGQSMGGLVSALLAEGGRVDGVLTTCGLVGGGVNLNNYQLDGMHALAELLLPGQDVQLTGFTTPAQAAATVTALTTAVRQAQATPGGRARIALAASLMNMPTWATGPRPPTDFAQQQQAQYTWLSQTLPFVIPSRVSIVSVAGGDSGWNTGVDYARLVHRSAQLPQVAALYRAAGLDLLADLDALTRAADIAPDAGALAWMRRTSTPTGELRVPELTLHTIADQLAPVEYQRDYALRVARAGESALLRQAYVQRVGHCAFTPAEYLAGLFAVQQRIRTGAWSDAARPERLQEVASTIGDAAFARYSPPPFVNAR</sequence>
<protein>
    <recommendedName>
        <fullName evidence="4">Alpha/beta hydrolase</fullName>
    </recommendedName>
</protein>
<dbReference type="AlphaFoldDB" id="A0A3N2H756"/>
<accession>A0A3N2H756</accession>
<keyword evidence="1" id="KW-0732">Signal</keyword>
<dbReference type="Proteomes" id="UP000274843">
    <property type="component" value="Unassembled WGS sequence"/>
</dbReference>
<proteinExistence type="predicted"/>
<dbReference type="Gene3D" id="3.40.50.1820">
    <property type="entry name" value="alpha/beta hydrolase"/>
    <property type="match status" value="1"/>
</dbReference>
<comment type="caution">
    <text evidence="2">The sequence shown here is derived from an EMBL/GenBank/DDBJ whole genome shotgun (WGS) entry which is preliminary data.</text>
</comment>
<organism evidence="2 3">
    <name type="scientific">Amycolatopsis thermoflava</name>
    <dbReference type="NCBI Taxonomy" id="84480"/>
    <lineage>
        <taxon>Bacteria</taxon>
        <taxon>Bacillati</taxon>
        <taxon>Actinomycetota</taxon>
        <taxon>Actinomycetes</taxon>
        <taxon>Pseudonocardiales</taxon>
        <taxon>Pseudonocardiaceae</taxon>
        <taxon>Amycolatopsis</taxon>
        <taxon>Amycolatopsis methanolica group</taxon>
    </lineage>
</organism>
<dbReference type="SUPFAM" id="SSF53474">
    <property type="entry name" value="alpha/beta-Hydrolases"/>
    <property type="match status" value="1"/>
</dbReference>
<evidence type="ECO:0000313" key="3">
    <source>
        <dbReference type="Proteomes" id="UP000274843"/>
    </source>
</evidence>
<keyword evidence="3" id="KW-1185">Reference proteome</keyword>